<dbReference type="EMBL" id="SMAO01000002">
    <property type="protein sequence ID" value="TCT23104.1"/>
    <property type="molecule type" value="Genomic_DNA"/>
</dbReference>
<proteinExistence type="predicted"/>
<dbReference type="PROSITE" id="PS51123">
    <property type="entry name" value="OMPA_2"/>
    <property type="match status" value="1"/>
</dbReference>
<dbReference type="Pfam" id="PF00691">
    <property type="entry name" value="OmpA"/>
    <property type="match status" value="1"/>
</dbReference>
<keyword evidence="5" id="KW-0732">Signal</keyword>
<dbReference type="AlphaFoldDB" id="A0A4R3N2Z4"/>
<evidence type="ECO:0000259" key="6">
    <source>
        <dbReference type="PROSITE" id="PS51123"/>
    </source>
</evidence>
<dbReference type="InterPro" id="IPR006664">
    <property type="entry name" value="OMP_bac"/>
</dbReference>
<evidence type="ECO:0000313" key="7">
    <source>
        <dbReference type="EMBL" id="TCT23104.1"/>
    </source>
</evidence>
<dbReference type="SUPFAM" id="SSF103088">
    <property type="entry name" value="OmpA-like"/>
    <property type="match status" value="1"/>
</dbReference>
<dbReference type="PANTHER" id="PTHR30329:SF21">
    <property type="entry name" value="LIPOPROTEIN YIAD-RELATED"/>
    <property type="match status" value="1"/>
</dbReference>
<dbReference type="CDD" id="cd07185">
    <property type="entry name" value="OmpA_C-like"/>
    <property type="match status" value="1"/>
</dbReference>
<dbReference type="GO" id="GO:0009279">
    <property type="term" value="C:cell outer membrane"/>
    <property type="evidence" value="ECO:0007669"/>
    <property type="project" value="UniProtKB-SubCell"/>
</dbReference>
<dbReference type="InterPro" id="IPR050330">
    <property type="entry name" value="Bact_OuterMem_StrucFunc"/>
</dbReference>
<comment type="subcellular location">
    <subcellularLocation>
        <location evidence="1">Cell outer membrane</location>
    </subcellularLocation>
</comment>
<evidence type="ECO:0000256" key="5">
    <source>
        <dbReference type="SAM" id="SignalP"/>
    </source>
</evidence>
<evidence type="ECO:0000256" key="3">
    <source>
        <dbReference type="ARBA" id="ARBA00023237"/>
    </source>
</evidence>
<dbReference type="OrthoDB" id="9805832at2"/>
<comment type="caution">
    <text evidence="7">The sequence shown here is derived from an EMBL/GenBank/DDBJ whole genome shotgun (WGS) entry which is preliminary data.</text>
</comment>
<gene>
    <name evidence="7" type="ORF">EDC35_102441</name>
</gene>
<feature type="signal peptide" evidence="5">
    <location>
        <begin position="1"/>
        <end position="30"/>
    </location>
</feature>
<keyword evidence="8" id="KW-1185">Reference proteome</keyword>
<keyword evidence="3" id="KW-0998">Cell outer membrane</keyword>
<organism evidence="7 8">
    <name type="scientific">Thiobaca trueperi</name>
    <dbReference type="NCBI Taxonomy" id="127458"/>
    <lineage>
        <taxon>Bacteria</taxon>
        <taxon>Pseudomonadati</taxon>
        <taxon>Pseudomonadota</taxon>
        <taxon>Gammaproteobacteria</taxon>
        <taxon>Chromatiales</taxon>
        <taxon>Chromatiaceae</taxon>
        <taxon>Thiobaca</taxon>
    </lineage>
</organism>
<evidence type="ECO:0000256" key="4">
    <source>
        <dbReference type="PROSITE-ProRule" id="PRU00473"/>
    </source>
</evidence>
<dbReference type="Proteomes" id="UP000295717">
    <property type="component" value="Unassembled WGS sequence"/>
</dbReference>
<name>A0A4R3N2Z4_9GAMM</name>
<dbReference type="Gene3D" id="3.30.1330.60">
    <property type="entry name" value="OmpA-like domain"/>
    <property type="match status" value="1"/>
</dbReference>
<sequence>MRKQNHTSRLASLAAPFAVAFALSAPLANAASDYNNEHFWSAQPEGQAWVTNYGECWQSLHGSGELEPCVAAPVAAVPKEFIVRLNFEFDKYRLENIVNDNELRRLDDYIAQVKETPVREQISLTGHTDAKGSDAYNMALGQRRAETVRDYMVSKGISPSDITSVESRGKREMLPEYDIFAVEQRRVKINAEYGG</sequence>
<accession>A0A4R3N2Z4</accession>
<feature type="domain" description="OmpA-like" evidence="6">
    <location>
        <begin position="74"/>
        <end position="195"/>
    </location>
</feature>
<reference evidence="7 8" key="1">
    <citation type="submission" date="2019-03" db="EMBL/GenBank/DDBJ databases">
        <title>Genomic Encyclopedia of Type Strains, Phase IV (KMG-IV): sequencing the most valuable type-strain genomes for metagenomic binning, comparative biology and taxonomic classification.</title>
        <authorList>
            <person name="Goeker M."/>
        </authorList>
    </citation>
    <scope>NUCLEOTIDE SEQUENCE [LARGE SCALE GENOMIC DNA]</scope>
    <source>
        <strain evidence="7 8">DSM 13587</strain>
    </source>
</reference>
<dbReference type="InterPro" id="IPR036737">
    <property type="entry name" value="OmpA-like_sf"/>
</dbReference>
<evidence type="ECO:0000256" key="1">
    <source>
        <dbReference type="ARBA" id="ARBA00004442"/>
    </source>
</evidence>
<protein>
    <submittedName>
        <fullName evidence="7">OOP family OmpA-OmpF porin</fullName>
    </submittedName>
</protein>
<feature type="chain" id="PRO_5020773155" evidence="5">
    <location>
        <begin position="31"/>
        <end position="195"/>
    </location>
</feature>
<dbReference type="RefSeq" id="WP_132976211.1">
    <property type="nucleotide sequence ID" value="NZ_SMAO01000002.1"/>
</dbReference>
<dbReference type="PRINTS" id="PR01021">
    <property type="entry name" value="OMPADOMAIN"/>
</dbReference>
<dbReference type="InterPro" id="IPR006665">
    <property type="entry name" value="OmpA-like"/>
</dbReference>
<evidence type="ECO:0000313" key="8">
    <source>
        <dbReference type="Proteomes" id="UP000295717"/>
    </source>
</evidence>
<dbReference type="PANTHER" id="PTHR30329">
    <property type="entry name" value="STATOR ELEMENT OF FLAGELLAR MOTOR COMPLEX"/>
    <property type="match status" value="1"/>
</dbReference>
<keyword evidence="2 4" id="KW-0472">Membrane</keyword>
<evidence type="ECO:0000256" key="2">
    <source>
        <dbReference type="ARBA" id="ARBA00023136"/>
    </source>
</evidence>